<comment type="caution">
    <text evidence="3">The sequence shown here is derived from an EMBL/GenBank/DDBJ whole genome shotgun (WGS) entry which is preliminary data.</text>
</comment>
<organism evidence="3 4">
    <name type="scientific">Cylindrotheca closterium</name>
    <dbReference type="NCBI Taxonomy" id="2856"/>
    <lineage>
        <taxon>Eukaryota</taxon>
        <taxon>Sar</taxon>
        <taxon>Stramenopiles</taxon>
        <taxon>Ochrophyta</taxon>
        <taxon>Bacillariophyta</taxon>
        <taxon>Bacillariophyceae</taxon>
        <taxon>Bacillariophycidae</taxon>
        <taxon>Bacillariales</taxon>
        <taxon>Bacillariaceae</taxon>
        <taxon>Cylindrotheca</taxon>
    </lineage>
</organism>
<reference evidence="3" key="1">
    <citation type="submission" date="2023-08" db="EMBL/GenBank/DDBJ databases">
        <authorList>
            <person name="Audoor S."/>
            <person name="Bilcke G."/>
        </authorList>
    </citation>
    <scope>NUCLEOTIDE SEQUENCE</scope>
</reference>
<evidence type="ECO:0000256" key="1">
    <source>
        <dbReference type="SAM" id="MobiDB-lite"/>
    </source>
</evidence>
<protein>
    <submittedName>
        <fullName evidence="3">Uncharacterized protein</fullName>
    </submittedName>
</protein>
<dbReference type="Proteomes" id="UP001295423">
    <property type="component" value="Unassembled WGS sequence"/>
</dbReference>
<keyword evidence="2" id="KW-1133">Transmembrane helix</keyword>
<feature type="region of interest" description="Disordered" evidence="1">
    <location>
        <begin position="1"/>
        <end position="228"/>
    </location>
</feature>
<keyword evidence="2" id="KW-0812">Transmembrane</keyword>
<feature type="transmembrane region" description="Helical" evidence="2">
    <location>
        <begin position="562"/>
        <end position="580"/>
    </location>
</feature>
<feature type="compositionally biased region" description="Basic and acidic residues" evidence="1">
    <location>
        <begin position="156"/>
        <end position="167"/>
    </location>
</feature>
<gene>
    <name evidence="3" type="ORF">CYCCA115_LOCUS21361</name>
</gene>
<sequence>MESLPTFPPNANQTELPPSIGDTPEYMIIDDPPNLAAASGPAPSAATKELPPFEGETPEYFTHNDYSNEEEKDSTDVNALPEDGFTYVAKAEDPPEDTDLPEDGLTNVAEEEAEDVDNDHDHDHDHEDGIAGHTHDDGTIFDHSHEEDGPTSWNEDTSKVGDMDPDKIIPGVPPPPPPMGDAAGGYIPVLEYDGSDNPFETKAGDPAMDNMIVRPEGESSSSQTTVPTDMNSLEAEMENFLNGEMEEIEGTTAGDSTTVPPTDLDSIEAAMEDVIDESVKEWNEVGEGTHPPTDLDSIEAGMEDFIDESVKEWDSKGNSTAIASGDEDDGEDGDESEDADAASTDDDEDADESSDDDDEDGDSDSDEGLTQQVEEATTVPTDLESIEAEMTDFIDESIKEWNAKGNATAVESGDGKDLDGDDGEEEEDEDGDSDEDSDEDGEESEDDDGDEEDQEDEDGDESEDSDESSEDEDADDISPNEDNVGVEGSPAIKPPGAEGKKDGIEEMLDDDGTKSALFGTPTLAPTGKMVWNDAAPVFKPELPATQECSLSSYSIQACMKNTYVLGGVGSILLLLLLCICRKCCCRSSRADERGQYRQVAAQYGDMKYDNTFSDDYSAGSAGDIELSLAEMNG</sequence>
<name>A0AAD2JMU4_9STRA</name>
<feature type="region of interest" description="Disordered" evidence="1">
    <location>
        <begin position="281"/>
        <end position="522"/>
    </location>
</feature>
<feature type="compositionally biased region" description="Basic and acidic residues" evidence="1">
    <location>
        <begin position="119"/>
        <end position="148"/>
    </location>
</feature>
<keyword evidence="2" id="KW-0472">Membrane</keyword>
<feature type="compositionally biased region" description="Polar residues" evidence="1">
    <location>
        <begin position="369"/>
        <end position="380"/>
    </location>
</feature>
<dbReference type="AlphaFoldDB" id="A0AAD2JMU4"/>
<evidence type="ECO:0000313" key="4">
    <source>
        <dbReference type="Proteomes" id="UP001295423"/>
    </source>
</evidence>
<feature type="compositionally biased region" description="Acidic residues" evidence="1">
    <location>
        <begin position="109"/>
        <end position="118"/>
    </location>
</feature>
<keyword evidence="4" id="KW-1185">Reference proteome</keyword>
<dbReference type="EMBL" id="CAKOGP040002225">
    <property type="protein sequence ID" value="CAJ1965769.1"/>
    <property type="molecule type" value="Genomic_DNA"/>
</dbReference>
<accession>A0AAD2JMU4</accession>
<feature type="compositionally biased region" description="Acidic residues" evidence="1">
    <location>
        <begin position="384"/>
        <end position="395"/>
    </location>
</feature>
<evidence type="ECO:0000256" key="2">
    <source>
        <dbReference type="SAM" id="Phobius"/>
    </source>
</evidence>
<feature type="compositionally biased region" description="Acidic residues" evidence="1">
    <location>
        <begin position="419"/>
        <end position="479"/>
    </location>
</feature>
<feature type="compositionally biased region" description="Low complexity" evidence="1">
    <location>
        <begin position="36"/>
        <end position="46"/>
    </location>
</feature>
<evidence type="ECO:0000313" key="3">
    <source>
        <dbReference type="EMBL" id="CAJ1965769.1"/>
    </source>
</evidence>
<feature type="compositionally biased region" description="Acidic residues" evidence="1">
    <location>
        <begin position="325"/>
        <end position="367"/>
    </location>
</feature>
<proteinExistence type="predicted"/>
<feature type="compositionally biased region" description="Polar residues" evidence="1">
    <location>
        <begin position="218"/>
        <end position="228"/>
    </location>
</feature>